<organism evidence="2 3">
    <name type="scientific">Anaerosphaera multitolerans</name>
    <dbReference type="NCBI Taxonomy" id="2487351"/>
    <lineage>
        <taxon>Bacteria</taxon>
        <taxon>Bacillati</taxon>
        <taxon>Bacillota</taxon>
        <taxon>Tissierellia</taxon>
        <taxon>Tissierellales</taxon>
        <taxon>Peptoniphilaceae</taxon>
        <taxon>Anaerosphaera</taxon>
    </lineage>
</organism>
<sequence length="132" mass="15053">MSTHVFVNLPVKNLKKSTAFYESLGFRQNKEFSNGKASAMVWDDNFWIMLLTHDFYNKILKDKFIADVKKVSGALISFSMDSPEAVKKFAEAAKENGGNYYKVDMGIPEDIMCGYEVEDLDGNILEPSWMEM</sequence>
<dbReference type="InterPro" id="IPR004360">
    <property type="entry name" value="Glyas_Fos-R_dOase_dom"/>
</dbReference>
<gene>
    <name evidence="2" type="ORF">EF514_10495</name>
</gene>
<evidence type="ECO:0000313" key="3">
    <source>
        <dbReference type="Proteomes" id="UP000288812"/>
    </source>
</evidence>
<evidence type="ECO:0000259" key="1">
    <source>
        <dbReference type="Pfam" id="PF00903"/>
    </source>
</evidence>
<evidence type="ECO:0000313" key="2">
    <source>
        <dbReference type="EMBL" id="RVU53837.1"/>
    </source>
</evidence>
<feature type="domain" description="Glyoxalase/fosfomycin resistance/dioxygenase" evidence="1">
    <location>
        <begin position="7"/>
        <end position="126"/>
    </location>
</feature>
<dbReference type="PANTHER" id="PTHR36503:SF2">
    <property type="entry name" value="BLR2408 PROTEIN"/>
    <property type="match status" value="1"/>
</dbReference>
<dbReference type="Gene3D" id="3.10.180.10">
    <property type="entry name" value="2,3-Dihydroxybiphenyl 1,2-Dioxygenase, domain 1"/>
    <property type="match status" value="1"/>
</dbReference>
<dbReference type="Proteomes" id="UP000288812">
    <property type="component" value="Unassembled WGS sequence"/>
</dbReference>
<accession>A0A437S4F6</accession>
<protein>
    <submittedName>
        <fullName evidence="2">Glyoxalase</fullName>
    </submittedName>
</protein>
<proteinExistence type="predicted"/>
<dbReference type="EMBL" id="RLIH01000027">
    <property type="protein sequence ID" value="RVU53837.1"/>
    <property type="molecule type" value="Genomic_DNA"/>
</dbReference>
<reference evidence="2 3" key="1">
    <citation type="submission" date="2018-11" db="EMBL/GenBank/DDBJ databases">
        <title>Genome sequencing and assembly of Anaerosphaera sp. nov., GS7-6-2.</title>
        <authorList>
            <person name="Rettenmaier R."/>
            <person name="Liebl W."/>
            <person name="Zverlov V."/>
        </authorList>
    </citation>
    <scope>NUCLEOTIDE SEQUENCE [LARGE SCALE GENOMIC DNA]</scope>
    <source>
        <strain evidence="2 3">GS7-6-2</strain>
    </source>
</reference>
<dbReference type="PANTHER" id="PTHR36503">
    <property type="entry name" value="BLR2520 PROTEIN"/>
    <property type="match status" value="1"/>
</dbReference>
<keyword evidence="3" id="KW-1185">Reference proteome</keyword>
<comment type="caution">
    <text evidence="2">The sequence shown here is derived from an EMBL/GenBank/DDBJ whole genome shotgun (WGS) entry which is preliminary data.</text>
</comment>
<dbReference type="SUPFAM" id="SSF54593">
    <property type="entry name" value="Glyoxalase/Bleomycin resistance protein/Dihydroxybiphenyl dioxygenase"/>
    <property type="match status" value="1"/>
</dbReference>
<dbReference type="AlphaFoldDB" id="A0A437S4F6"/>
<dbReference type="Pfam" id="PF00903">
    <property type="entry name" value="Glyoxalase"/>
    <property type="match status" value="1"/>
</dbReference>
<dbReference type="InterPro" id="IPR029068">
    <property type="entry name" value="Glyas_Bleomycin-R_OHBP_Dase"/>
</dbReference>
<dbReference type="RefSeq" id="WP_127725397.1">
    <property type="nucleotide sequence ID" value="NZ_RLIH01000027.1"/>
</dbReference>
<dbReference type="OrthoDB" id="9798430at2"/>
<name>A0A437S4F6_9FIRM</name>